<proteinExistence type="predicted"/>
<sequence>MSSRTGTFEKSTLQTNGIKELSCPNIVRFPNHTNYS</sequence>
<accession>A0A0A8XUH8</accession>
<organism evidence="1">
    <name type="scientific">Arundo donax</name>
    <name type="common">Giant reed</name>
    <name type="synonym">Donax arundinaceus</name>
    <dbReference type="NCBI Taxonomy" id="35708"/>
    <lineage>
        <taxon>Eukaryota</taxon>
        <taxon>Viridiplantae</taxon>
        <taxon>Streptophyta</taxon>
        <taxon>Embryophyta</taxon>
        <taxon>Tracheophyta</taxon>
        <taxon>Spermatophyta</taxon>
        <taxon>Magnoliopsida</taxon>
        <taxon>Liliopsida</taxon>
        <taxon>Poales</taxon>
        <taxon>Poaceae</taxon>
        <taxon>PACMAD clade</taxon>
        <taxon>Arundinoideae</taxon>
        <taxon>Arundineae</taxon>
        <taxon>Arundo</taxon>
    </lineage>
</organism>
<protein>
    <submittedName>
        <fullName evidence="1">Uncharacterized protein</fullName>
    </submittedName>
</protein>
<evidence type="ECO:0000313" key="1">
    <source>
        <dbReference type="EMBL" id="JAD16335.1"/>
    </source>
</evidence>
<dbReference type="EMBL" id="GBRH01281560">
    <property type="protein sequence ID" value="JAD16335.1"/>
    <property type="molecule type" value="Transcribed_RNA"/>
</dbReference>
<name>A0A0A8XUH8_ARUDO</name>
<reference evidence="1" key="1">
    <citation type="submission" date="2014-09" db="EMBL/GenBank/DDBJ databases">
        <authorList>
            <person name="Magalhaes I.L.F."/>
            <person name="Oliveira U."/>
            <person name="Santos F.R."/>
            <person name="Vidigal T.H.D.A."/>
            <person name="Brescovit A.D."/>
            <person name="Santos A.J."/>
        </authorList>
    </citation>
    <scope>NUCLEOTIDE SEQUENCE</scope>
    <source>
        <tissue evidence="1">Shoot tissue taken approximately 20 cm above the soil surface</tissue>
    </source>
</reference>
<reference evidence="1" key="2">
    <citation type="journal article" date="2015" name="Data Brief">
        <title>Shoot transcriptome of the giant reed, Arundo donax.</title>
        <authorList>
            <person name="Barrero R.A."/>
            <person name="Guerrero F.D."/>
            <person name="Moolhuijzen P."/>
            <person name="Goolsby J.A."/>
            <person name="Tidwell J."/>
            <person name="Bellgard S.E."/>
            <person name="Bellgard M.I."/>
        </authorList>
    </citation>
    <scope>NUCLEOTIDE SEQUENCE</scope>
    <source>
        <tissue evidence="1">Shoot tissue taken approximately 20 cm above the soil surface</tissue>
    </source>
</reference>
<dbReference type="AlphaFoldDB" id="A0A0A8XUH8"/>